<dbReference type="InterPro" id="IPR051612">
    <property type="entry name" value="Teichoic_Acid_Biosynth"/>
</dbReference>
<dbReference type="GO" id="GO:0019350">
    <property type="term" value="P:teichoic acid biosynthetic process"/>
    <property type="evidence" value="ECO:0007669"/>
    <property type="project" value="UniProtKB-KW"/>
</dbReference>
<dbReference type="InterPro" id="IPR007554">
    <property type="entry name" value="Glycerophosphate_synth"/>
</dbReference>
<sequence>MGFDYHFRGNSRYLLMSLLEDSRFNAFDIYFVSDHHRDTLEQLNVRVIPVNESSAIILNARVVILESFAPDDFHTKGTVINLWHGTPIKQLFLDSKESVQNASVFLYRLRKYNKLQRTDVFITDTPSANHLFETAFNINPSRIKDVGYPRVHYMKQLIRNRATYEQLRESVCQKYALDPNKQLLLYLPTWKTYDYEPIDFNMLTDYEVISKPHPESTQIVHGIISDLPTEDLLVVCDVVVTDYSSVVFDALALNKRCYMIMDDIESYTSSRGVYNDVIDTLSPLIYYHRDDLFNAILSETYYNIDKYVNTTSSNEPLHDYILKQLH</sequence>
<dbReference type="AlphaFoldDB" id="A0AAU6RP81"/>
<dbReference type="EMBL" id="CP124591">
    <property type="protein sequence ID" value="WZE71905.1"/>
    <property type="molecule type" value="Genomic_DNA"/>
</dbReference>
<evidence type="ECO:0000256" key="5">
    <source>
        <dbReference type="ARBA" id="ARBA00022944"/>
    </source>
</evidence>
<dbReference type="KEGG" id="mpsh:QA539_03660"/>
<gene>
    <name evidence="7" type="ORF">QA539_03660</name>
</gene>
<evidence type="ECO:0000313" key="7">
    <source>
        <dbReference type="EMBL" id="WZE71905.1"/>
    </source>
</evidence>
<comment type="subcellular location">
    <subcellularLocation>
        <location evidence="1">Cell membrane</location>
        <topology evidence="1">Peripheral membrane protein</topology>
    </subcellularLocation>
</comment>
<dbReference type="InterPro" id="IPR043148">
    <property type="entry name" value="TagF_C"/>
</dbReference>
<evidence type="ECO:0000256" key="1">
    <source>
        <dbReference type="ARBA" id="ARBA00004202"/>
    </source>
</evidence>
<organism evidence="7 8">
    <name type="scientific">Macrococcus psychrotolerans</name>
    <dbReference type="NCBI Taxonomy" id="3039389"/>
    <lineage>
        <taxon>Bacteria</taxon>
        <taxon>Bacillati</taxon>
        <taxon>Bacillota</taxon>
        <taxon>Bacilli</taxon>
        <taxon>Bacillales</taxon>
        <taxon>Staphylococcaceae</taxon>
        <taxon>Macrococcus</taxon>
    </lineage>
</organism>
<dbReference type="SUPFAM" id="SSF53756">
    <property type="entry name" value="UDP-Glycosyltransferase/glycogen phosphorylase"/>
    <property type="match status" value="1"/>
</dbReference>
<keyword evidence="3" id="KW-1003">Cell membrane</keyword>
<protein>
    <submittedName>
        <fullName evidence="7">CDP-glycerol glycerophosphotransferase family protein</fullName>
    </submittedName>
</protein>
<reference evidence="7 8" key="1">
    <citation type="submission" date="2023-04" db="EMBL/GenBank/DDBJ databases">
        <title>Macrococci isolated from food, foodproducing animals, and human clinical materials.</title>
        <authorList>
            <person name="Maslanova I."/>
            <person name="Svec P."/>
            <person name="Sedlacek I."/>
            <person name="Novakova D."/>
            <person name="Keller J.E."/>
            <person name="Schwendener S."/>
            <person name="Finstrlova A."/>
            <person name="Botka T."/>
            <person name="Kovarovic V."/>
            <person name="Petras P."/>
            <person name="Perreten V."/>
            <person name="Pantucek R."/>
        </authorList>
    </citation>
    <scope>NUCLEOTIDE SEQUENCE [LARGE SCALE GENOMIC DNA]</scope>
    <source>
        <strain evidence="7 8">CCM 8659</strain>
    </source>
</reference>
<keyword evidence="6" id="KW-0472">Membrane</keyword>
<accession>A0AAU6RP81</accession>
<name>A0AAU6RP81_9STAP</name>
<evidence type="ECO:0000313" key="8">
    <source>
        <dbReference type="Proteomes" id="UP001465447"/>
    </source>
</evidence>
<dbReference type="GO" id="GO:0005886">
    <property type="term" value="C:plasma membrane"/>
    <property type="evidence" value="ECO:0007669"/>
    <property type="project" value="UniProtKB-SubCell"/>
</dbReference>
<evidence type="ECO:0000256" key="2">
    <source>
        <dbReference type="ARBA" id="ARBA00010488"/>
    </source>
</evidence>
<evidence type="ECO:0000256" key="6">
    <source>
        <dbReference type="ARBA" id="ARBA00023136"/>
    </source>
</evidence>
<dbReference type="PANTHER" id="PTHR37316:SF3">
    <property type="entry name" value="TEICHOIC ACID GLYCEROL-PHOSPHATE TRANSFERASE"/>
    <property type="match status" value="1"/>
</dbReference>
<dbReference type="InterPro" id="IPR043149">
    <property type="entry name" value="TagF_N"/>
</dbReference>
<keyword evidence="5" id="KW-0777">Teichoic acid biosynthesis</keyword>
<dbReference type="Pfam" id="PF04464">
    <property type="entry name" value="Glyphos_transf"/>
    <property type="match status" value="1"/>
</dbReference>
<dbReference type="PANTHER" id="PTHR37316">
    <property type="entry name" value="TEICHOIC ACID GLYCEROL-PHOSPHATE PRIMASE"/>
    <property type="match status" value="1"/>
</dbReference>
<dbReference type="Gene3D" id="3.40.50.11820">
    <property type="match status" value="1"/>
</dbReference>
<comment type="similarity">
    <text evidence="2">Belongs to the CDP-glycerol glycerophosphotransferase family.</text>
</comment>
<evidence type="ECO:0000256" key="4">
    <source>
        <dbReference type="ARBA" id="ARBA00022679"/>
    </source>
</evidence>
<dbReference type="Proteomes" id="UP001465447">
    <property type="component" value="Chromosome"/>
</dbReference>
<evidence type="ECO:0000256" key="3">
    <source>
        <dbReference type="ARBA" id="ARBA00022475"/>
    </source>
</evidence>
<keyword evidence="8" id="KW-1185">Reference proteome</keyword>
<keyword evidence="4" id="KW-0808">Transferase</keyword>
<dbReference type="Gene3D" id="3.40.50.12580">
    <property type="match status" value="1"/>
</dbReference>
<proteinExistence type="inferred from homology"/>
<dbReference type="GO" id="GO:0047355">
    <property type="term" value="F:CDP-glycerol glycerophosphotransferase activity"/>
    <property type="evidence" value="ECO:0007669"/>
    <property type="project" value="InterPro"/>
</dbReference>